<protein>
    <submittedName>
        <fullName evidence="1">Uncharacterized protein</fullName>
    </submittedName>
</protein>
<dbReference type="Proteomes" id="UP000762676">
    <property type="component" value="Unassembled WGS sequence"/>
</dbReference>
<proteinExistence type="predicted"/>
<name>A0AAV4EPP7_9GAST</name>
<gene>
    <name evidence="1" type="ORF">ElyMa_005454500</name>
</gene>
<organism evidence="1 2">
    <name type="scientific">Elysia marginata</name>
    <dbReference type="NCBI Taxonomy" id="1093978"/>
    <lineage>
        <taxon>Eukaryota</taxon>
        <taxon>Metazoa</taxon>
        <taxon>Spiralia</taxon>
        <taxon>Lophotrochozoa</taxon>
        <taxon>Mollusca</taxon>
        <taxon>Gastropoda</taxon>
        <taxon>Heterobranchia</taxon>
        <taxon>Euthyneura</taxon>
        <taxon>Panpulmonata</taxon>
        <taxon>Sacoglossa</taxon>
        <taxon>Placobranchoidea</taxon>
        <taxon>Plakobranchidae</taxon>
        <taxon>Elysia</taxon>
    </lineage>
</organism>
<evidence type="ECO:0000313" key="2">
    <source>
        <dbReference type="Proteomes" id="UP000762676"/>
    </source>
</evidence>
<comment type="caution">
    <text evidence="1">The sequence shown here is derived from an EMBL/GenBank/DDBJ whole genome shotgun (WGS) entry which is preliminary data.</text>
</comment>
<evidence type="ECO:0000313" key="1">
    <source>
        <dbReference type="EMBL" id="GFR62390.1"/>
    </source>
</evidence>
<dbReference type="EMBL" id="BMAT01010882">
    <property type="protein sequence ID" value="GFR62390.1"/>
    <property type="molecule type" value="Genomic_DNA"/>
</dbReference>
<reference evidence="1 2" key="1">
    <citation type="journal article" date="2021" name="Elife">
        <title>Chloroplast acquisition without the gene transfer in kleptoplastic sea slugs, Plakobranchus ocellatus.</title>
        <authorList>
            <person name="Maeda T."/>
            <person name="Takahashi S."/>
            <person name="Yoshida T."/>
            <person name="Shimamura S."/>
            <person name="Takaki Y."/>
            <person name="Nagai Y."/>
            <person name="Toyoda A."/>
            <person name="Suzuki Y."/>
            <person name="Arimoto A."/>
            <person name="Ishii H."/>
            <person name="Satoh N."/>
            <person name="Nishiyama T."/>
            <person name="Hasebe M."/>
            <person name="Maruyama T."/>
            <person name="Minagawa J."/>
            <person name="Obokata J."/>
            <person name="Shigenobu S."/>
        </authorList>
    </citation>
    <scope>NUCLEOTIDE SEQUENCE [LARGE SCALE GENOMIC DNA]</scope>
</reference>
<accession>A0AAV4EPP7</accession>
<keyword evidence="2" id="KW-1185">Reference proteome</keyword>
<sequence length="110" mass="12053">MHVHGPSRLGLSKQTRAALKWGPGNWRQEIWMDSYRAAWLGTGAGPLLSKFRTSAPEIGIVESVAAFTTIVNLVRRVRSPADLPPPSPTRHVPLIVLEFGRPSPSLSLFS</sequence>
<dbReference type="AlphaFoldDB" id="A0AAV4EPP7"/>